<protein>
    <submittedName>
        <fullName evidence="5">Tetratricopeptide repeat protein</fullName>
    </submittedName>
</protein>
<proteinExistence type="predicted"/>
<feature type="repeat" description="TPR" evidence="3">
    <location>
        <begin position="169"/>
        <end position="202"/>
    </location>
</feature>
<dbReference type="PROSITE" id="PS50005">
    <property type="entry name" value="TPR"/>
    <property type="match status" value="2"/>
</dbReference>
<feature type="repeat" description="TPR" evidence="3">
    <location>
        <begin position="309"/>
        <end position="342"/>
    </location>
</feature>
<accession>A0AAW9R991</accession>
<dbReference type="InterPro" id="IPR011990">
    <property type="entry name" value="TPR-like_helical_dom_sf"/>
</dbReference>
<dbReference type="InterPro" id="IPR051685">
    <property type="entry name" value="Ycf3/AcsC/BcsC/TPR_MFPF"/>
</dbReference>
<dbReference type="SUPFAM" id="SSF48452">
    <property type="entry name" value="TPR-like"/>
    <property type="match status" value="2"/>
</dbReference>
<dbReference type="EMBL" id="JBBDHC010000018">
    <property type="protein sequence ID" value="MEJ1250352.1"/>
    <property type="molecule type" value="Genomic_DNA"/>
</dbReference>
<reference evidence="5 6" key="1">
    <citation type="journal article" date="2016" name="Antonie Van Leeuwenhoek">
        <title>Denitratimonas tolerans gen. nov., sp. nov., a denitrifying bacterium isolated from a bioreactor for tannery wastewater treatment.</title>
        <authorList>
            <person name="Han S.I."/>
            <person name="Kim J.O."/>
            <person name="Lee Y.R."/>
            <person name="Ekpeghere K.I."/>
            <person name="Koh S.C."/>
            <person name="Whang K.S."/>
        </authorList>
    </citation>
    <scope>NUCLEOTIDE SEQUENCE [LARGE SCALE GENOMIC DNA]</scope>
    <source>
        <strain evidence="5 6">KACC 17565</strain>
    </source>
</reference>
<feature type="chain" id="PRO_5043342549" evidence="4">
    <location>
        <begin position="27"/>
        <end position="423"/>
    </location>
</feature>
<evidence type="ECO:0000256" key="1">
    <source>
        <dbReference type="ARBA" id="ARBA00022737"/>
    </source>
</evidence>
<dbReference type="PANTHER" id="PTHR44943:SF8">
    <property type="entry name" value="TPR REPEAT-CONTAINING PROTEIN MJ0263"/>
    <property type="match status" value="1"/>
</dbReference>
<name>A0AAW9R991_9GAMM</name>
<dbReference type="Proteomes" id="UP001364472">
    <property type="component" value="Unassembled WGS sequence"/>
</dbReference>
<feature type="signal peptide" evidence="4">
    <location>
        <begin position="1"/>
        <end position="26"/>
    </location>
</feature>
<dbReference type="Pfam" id="PF14559">
    <property type="entry name" value="TPR_19"/>
    <property type="match status" value="2"/>
</dbReference>
<keyword evidence="6" id="KW-1185">Reference proteome</keyword>
<keyword evidence="4" id="KW-0732">Signal</keyword>
<dbReference type="SMART" id="SM00028">
    <property type="entry name" value="TPR"/>
    <property type="match status" value="4"/>
</dbReference>
<organism evidence="5 6">
    <name type="scientific">Denitratimonas tolerans</name>
    <dbReference type="NCBI Taxonomy" id="1338420"/>
    <lineage>
        <taxon>Bacteria</taxon>
        <taxon>Pseudomonadati</taxon>
        <taxon>Pseudomonadota</taxon>
        <taxon>Gammaproteobacteria</taxon>
        <taxon>Lysobacterales</taxon>
        <taxon>Lysobacteraceae</taxon>
        <taxon>Denitratimonas</taxon>
    </lineage>
</organism>
<gene>
    <name evidence="5" type="ORF">WB794_11780</name>
</gene>
<keyword evidence="1" id="KW-0677">Repeat</keyword>
<dbReference type="InterPro" id="IPR019734">
    <property type="entry name" value="TPR_rpt"/>
</dbReference>
<evidence type="ECO:0000256" key="2">
    <source>
        <dbReference type="ARBA" id="ARBA00022803"/>
    </source>
</evidence>
<dbReference type="AlphaFoldDB" id="A0AAW9R991"/>
<evidence type="ECO:0000256" key="4">
    <source>
        <dbReference type="SAM" id="SignalP"/>
    </source>
</evidence>
<dbReference type="PANTHER" id="PTHR44943">
    <property type="entry name" value="CELLULOSE SYNTHASE OPERON PROTEIN C"/>
    <property type="match status" value="1"/>
</dbReference>
<dbReference type="Gene3D" id="1.25.40.10">
    <property type="entry name" value="Tetratricopeptide repeat domain"/>
    <property type="match status" value="2"/>
</dbReference>
<evidence type="ECO:0000313" key="6">
    <source>
        <dbReference type="Proteomes" id="UP001364472"/>
    </source>
</evidence>
<evidence type="ECO:0000313" key="5">
    <source>
        <dbReference type="EMBL" id="MEJ1250352.1"/>
    </source>
</evidence>
<dbReference type="RefSeq" id="WP_337336054.1">
    <property type="nucleotide sequence ID" value="NZ_JBBDHC010000018.1"/>
</dbReference>
<evidence type="ECO:0000256" key="3">
    <source>
        <dbReference type="PROSITE-ProRule" id="PRU00339"/>
    </source>
</evidence>
<comment type="caution">
    <text evidence="5">The sequence shown here is derived from an EMBL/GenBank/DDBJ whole genome shotgun (WGS) entry which is preliminary data.</text>
</comment>
<keyword evidence="2 3" id="KW-0802">TPR repeat</keyword>
<sequence>MNLTPLIKTLFLILALSLVAAAPADAQRNKRGQKAAEKVQLFPDATRTEPAAKAAPRMQRDMDKLMKAYEAEKFSEVIQVGESIGANKNAGAYEKSWAYQLIGIAKGELNDYPGAIEAYKKSLEANGLDNNAHYQIMLQLGQLQYQDDRFDDALATLDRMLTETRKEDPQTLALKGGILYQTERYDEAATVLKRAIELSDKTHDNWVQMLLASYINAEKFDQATALGEELLAKNPDDARLLFNVATMYAQNDQYEKATALLETGRGRGMLDERGYRQLYALYSNMEGAESKAITVINDGLAKGLLQPGVDVYTALGQAYYFTDQIPQAIAAYQKGVPLASDGEMALNLSRLLSNEERYAESKKMAQDALAKGLRRPGDAWVIIGRAEHGLGNRAGLIAAYREAAKFPETRQTAEEWLKKNASR</sequence>